<organism evidence="2 3">
    <name type="scientific">Sistotremastrum niveocremeum HHB9708</name>
    <dbReference type="NCBI Taxonomy" id="1314777"/>
    <lineage>
        <taxon>Eukaryota</taxon>
        <taxon>Fungi</taxon>
        <taxon>Dikarya</taxon>
        <taxon>Basidiomycota</taxon>
        <taxon>Agaricomycotina</taxon>
        <taxon>Agaricomycetes</taxon>
        <taxon>Sistotremastrales</taxon>
        <taxon>Sistotremastraceae</taxon>
        <taxon>Sertulicium</taxon>
        <taxon>Sertulicium niveocremeum</taxon>
    </lineage>
</organism>
<evidence type="ECO:0000256" key="1">
    <source>
        <dbReference type="SAM" id="MobiDB-lite"/>
    </source>
</evidence>
<accession>A0A164V6I6</accession>
<proteinExistence type="predicted"/>
<feature type="region of interest" description="Disordered" evidence="1">
    <location>
        <begin position="1"/>
        <end position="36"/>
    </location>
</feature>
<protein>
    <submittedName>
        <fullName evidence="2">Uncharacterized protein</fullName>
    </submittedName>
</protein>
<gene>
    <name evidence="2" type="ORF">SISNIDRAFT_466015</name>
</gene>
<dbReference type="Proteomes" id="UP000076722">
    <property type="component" value="Unassembled WGS sequence"/>
</dbReference>
<keyword evidence="3" id="KW-1185">Reference proteome</keyword>
<evidence type="ECO:0000313" key="3">
    <source>
        <dbReference type="Proteomes" id="UP000076722"/>
    </source>
</evidence>
<evidence type="ECO:0000313" key="2">
    <source>
        <dbReference type="EMBL" id="KZS93863.1"/>
    </source>
</evidence>
<sequence length="260" mass="29028">MTALSDFERPAGVQNVPKAQTQLRSPGIKRLESGSDFGTQRCTMPFSAKRFRQAILGKIRPKGGPNPDFCRVRRPKFPANPDFSVGYRPWGCRRTRIQYRPTTAEAQMLVSRIWQFIGSKEIHGVVVDHGKCWTCIPRVPVKDPHMPGFQKLTTSVPSPTSTYNCLNCLRNPDPSPARLSTTLPVCQYTRISSSSFLFKLRGLVKVAANAYLDVSTPDYDIIKNILAKPNVVCAAIKAPNARPKQKQKGAQQIRDSDDEI</sequence>
<dbReference type="AlphaFoldDB" id="A0A164V6I6"/>
<name>A0A164V6I6_9AGAM</name>
<feature type="region of interest" description="Disordered" evidence="1">
    <location>
        <begin position="241"/>
        <end position="260"/>
    </location>
</feature>
<dbReference type="EMBL" id="KV419406">
    <property type="protein sequence ID" value="KZS93863.1"/>
    <property type="molecule type" value="Genomic_DNA"/>
</dbReference>
<reference evidence="2 3" key="1">
    <citation type="journal article" date="2016" name="Mol. Biol. Evol.">
        <title>Comparative Genomics of Early-Diverging Mushroom-Forming Fungi Provides Insights into the Origins of Lignocellulose Decay Capabilities.</title>
        <authorList>
            <person name="Nagy L.G."/>
            <person name="Riley R."/>
            <person name="Tritt A."/>
            <person name="Adam C."/>
            <person name="Daum C."/>
            <person name="Floudas D."/>
            <person name="Sun H."/>
            <person name="Yadav J.S."/>
            <person name="Pangilinan J."/>
            <person name="Larsson K.H."/>
            <person name="Matsuura K."/>
            <person name="Barry K."/>
            <person name="Labutti K."/>
            <person name="Kuo R."/>
            <person name="Ohm R.A."/>
            <person name="Bhattacharya S.S."/>
            <person name="Shirouzu T."/>
            <person name="Yoshinaga Y."/>
            <person name="Martin F.M."/>
            <person name="Grigoriev I.V."/>
            <person name="Hibbett D.S."/>
        </authorList>
    </citation>
    <scope>NUCLEOTIDE SEQUENCE [LARGE SCALE GENOMIC DNA]</scope>
    <source>
        <strain evidence="2 3">HHB9708</strain>
    </source>
</reference>